<name>A0A2U8WFI3_9HYPH</name>
<sequence length="90" mass="8581">MRALLAGLALVTAGPALAQILPGPLPGARPPGVVIQNQPNTTGNSRDVVIAPGATGAETITTNSAAGGNASFPERAIPNGSANGGGGGSR</sequence>
<keyword evidence="2" id="KW-0732">Signal</keyword>
<evidence type="ECO:0000256" key="1">
    <source>
        <dbReference type="SAM" id="MobiDB-lite"/>
    </source>
</evidence>
<evidence type="ECO:0000313" key="3">
    <source>
        <dbReference type="EMBL" id="AWN44789.1"/>
    </source>
</evidence>
<dbReference type="AlphaFoldDB" id="A0A2U8WFI3"/>
<gene>
    <name evidence="3" type="ORF">DK389_25415</name>
</gene>
<organism evidence="3 4">
    <name type="scientific">Methylobacterium durans</name>
    <dbReference type="NCBI Taxonomy" id="2202825"/>
    <lineage>
        <taxon>Bacteria</taxon>
        <taxon>Pseudomonadati</taxon>
        <taxon>Pseudomonadota</taxon>
        <taxon>Alphaproteobacteria</taxon>
        <taxon>Hyphomicrobiales</taxon>
        <taxon>Methylobacteriaceae</taxon>
        <taxon>Methylobacterium</taxon>
    </lineage>
</organism>
<evidence type="ECO:0000256" key="2">
    <source>
        <dbReference type="SAM" id="SignalP"/>
    </source>
</evidence>
<reference evidence="4" key="1">
    <citation type="submission" date="2018-05" db="EMBL/GenBank/DDBJ databases">
        <title>Complete Genome Sequence of Methylobacterium sp. 17SD2-17.</title>
        <authorList>
            <person name="Srinivasan S."/>
        </authorList>
    </citation>
    <scope>NUCLEOTIDE SEQUENCE [LARGE SCALE GENOMIC DNA]</scope>
    <source>
        <strain evidence="4">17SD2-17</strain>
    </source>
</reference>
<accession>A0A2U8WFI3</accession>
<feature type="signal peptide" evidence="2">
    <location>
        <begin position="1"/>
        <end position="18"/>
    </location>
</feature>
<feature type="chain" id="PRO_5015987732" evidence="2">
    <location>
        <begin position="19"/>
        <end position="90"/>
    </location>
</feature>
<protein>
    <submittedName>
        <fullName evidence="3">Uncharacterized protein</fullName>
    </submittedName>
</protein>
<keyword evidence="4" id="KW-1185">Reference proteome</keyword>
<dbReference type="KEGG" id="mets:DK389_25415"/>
<dbReference type="EMBL" id="CP029550">
    <property type="protein sequence ID" value="AWN44789.1"/>
    <property type="molecule type" value="Genomic_DNA"/>
</dbReference>
<feature type="region of interest" description="Disordered" evidence="1">
    <location>
        <begin position="60"/>
        <end position="90"/>
    </location>
</feature>
<proteinExistence type="predicted"/>
<dbReference type="OrthoDB" id="8004262at2"/>
<dbReference type="Proteomes" id="UP000245926">
    <property type="component" value="Chromosome"/>
</dbReference>
<evidence type="ECO:0000313" key="4">
    <source>
        <dbReference type="Proteomes" id="UP000245926"/>
    </source>
</evidence>